<proteinExistence type="predicted"/>
<comment type="caution">
    <text evidence="2">The sequence shown here is derived from an EMBL/GenBank/DDBJ whole genome shotgun (WGS) entry which is preliminary data.</text>
</comment>
<dbReference type="EMBL" id="AZBU02000001">
    <property type="protein sequence ID" value="TMS34970.1"/>
    <property type="molecule type" value="Genomic_DNA"/>
</dbReference>
<evidence type="ECO:0000256" key="1">
    <source>
        <dbReference type="SAM" id="SignalP"/>
    </source>
</evidence>
<reference evidence="2 3" key="1">
    <citation type="journal article" date="2015" name="Genome Biol.">
        <title>Comparative genomics of Steinernema reveals deeply conserved gene regulatory networks.</title>
        <authorList>
            <person name="Dillman A.R."/>
            <person name="Macchietto M."/>
            <person name="Porter C.F."/>
            <person name="Rogers A."/>
            <person name="Williams B."/>
            <person name="Antoshechkin I."/>
            <person name="Lee M.M."/>
            <person name="Goodwin Z."/>
            <person name="Lu X."/>
            <person name="Lewis E.E."/>
            <person name="Goodrich-Blair H."/>
            <person name="Stock S.P."/>
            <person name="Adams B.J."/>
            <person name="Sternberg P.W."/>
            <person name="Mortazavi A."/>
        </authorList>
    </citation>
    <scope>NUCLEOTIDE SEQUENCE [LARGE SCALE GENOMIC DNA]</scope>
    <source>
        <strain evidence="2 3">ALL</strain>
    </source>
</reference>
<feature type="chain" id="PRO_5020677519" evidence="1">
    <location>
        <begin position="24"/>
        <end position="99"/>
    </location>
</feature>
<gene>
    <name evidence="2" type="ORF">L596_002460</name>
</gene>
<keyword evidence="3" id="KW-1185">Reference proteome</keyword>
<sequence>MTSAATLLLSSVLAVLIAAGTNAQFFNREFFASVVDEPHYRQNTNNAYVSPEERLRELDEKLSTRITQQAALMRERIEQLEKQKHDSPSFTVLLLMLST</sequence>
<reference evidence="2 3" key="2">
    <citation type="journal article" date="2019" name="G3 (Bethesda)">
        <title>Hybrid Assembly of the Genome of the Entomopathogenic Nematode Steinernema carpocapsae Identifies the X-Chromosome.</title>
        <authorList>
            <person name="Serra L."/>
            <person name="Macchietto M."/>
            <person name="Macias-Munoz A."/>
            <person name="McGill C.J."/>
            <person name="Rodriguez I.M."/>
            <person name="Rodriguez B."/>
            <person name="Murad R."/>
            <person name="Mortazavi A."/>
        </authorList>
    </citation>
    <scope>NUCLEOTIDE SEQUENCE [LARGE SCALE GENOMIC DNA]</scope>
    <source>
        <strain evidence="2 3">ALL</strain>
    </source>
</reference>
<keyword evidence="1" id="KW-0732">Signal</keyword>
<evidence type="ECO:0000313" key="2">
    <source>
        <dbReference type="EMBL" id="TMS34970.1"/>
    </source>
</evidence>
<evidence type="ECO:0000313" key="3">
    <source>
        <dbReference type="Proteomes" id="UP000298663"/>
    </source>
</evidence>
<feature type="signal peptide" evidence="1">
    <location>
        <begin position="1"/>
        <end position="23"/>
    </location>
</feature>
<accession>A0A4U8UP89</accession>
<protein>
    <submittedName>
        <fullName evidence="2">Uncharacterized protein</fullName>
    </submittedName>
</protein>
<name>A0A4U8UP89_STECR</name>
<organism evidence="2 3">
    <name type="scientific">Steinernema carpocapsae</name>
    <name type="common">Entomopathogenic nematode</name>
    <dbReference type="NCBI Taxonomy" id="34508"/>
    <lineage>
        <taxon>Eukaryota</taxon>
        <taxon>Metazoa</taxon>
        <taxon>Ecdysozoa</taxon>
        <taxon>Nematoda</taxon>
        <taxon>Chromadorea</taxon>
        <taxon>Rhabditida</taxon>
        <taxon>Tylenchina</taxon>
        <taxon>Panagrolaimomorpha</taxon>
        <taxon>Strongyloidoidea</taxon>
        <taxon>Steinernematidae</taxon>
        <taxon>Steinernema</taxon>
    </lineage>
</organism>
<dbReference type="AlphaFoldDB" id="A0A4U8UP89"/>
<dbReference type="Proteomes" id="UP000298663">
    <property type="component" value="Unassembled WGS sequence"/>
</dbReference>